<evidence type="ECO:0000256" key="4">
    <source>
        <dbReference type="ARBA" id="ARBA00022598"/>
    </source>
</evidence>
<dbReference type="PRINTS" id="PR01047">
    <property type="entry name" value="TRNASYNTHTHR"/>
</dbReference>
<dbReference type="EC" id="6.1.1.3" evidence="13"/>
<dbReference type="FunFam" id="3.40.50.800:FF:000001">
    <property type="entry name" value="Threonine--tRNA ligase"/>
    <property type="match status" value="1"/>
</dbReference>
<evidence type="ECO:0000256" key="2">
    <source>
        <dbReference type="ARBA" id="ARBA00022490"/>
    </source>
</evidence>
<accession>A0A1J4VE73</accession>
<dbReference type="GO" id="GO:0005737">
    <property type="term" value="C:cytoplasm"/>
    <property type="evidence" value="ECO:0007669"/>
    <property type="project" value="UniProtKB-SubCell"/>
</dbReference>
<dbReference type="InterPro" id="IPR002314">
    <property type="entry name" value="aa-tRNA-synt_IIb"/>
</dbReference>
<dbReference type="InterPro" id="IPR012947">
    <property type="entry name" value="tRNA_SAD"/>
</dbReference>
<dbReference type="InterPro" id="IPR033728">
    <property type="entry name" value="ThrRS_core"/>
</dbReference>
<dbReference type="InterPro" id="IPR002320">
    <property type="entry name" value="Thr-tRNA-ligase_IIa"/>
</dbReference>
<evidence type="ECO:0000256" key="11">
    <source>
        <dbReference type="ARBA" id="ARBA00023146"/>
    </source>
</evidence>
<evidence type="ECO:0000256" key="3">
    <source>
        <dbReference type="ARBA" id="ARBA00022555"/>
    </source>
</evidence>
<evidence type="ECO:0000256" key="7">
    <source>
        <dbReference type="ARBA" id="ARBA00022833"/>
    </source>
</evidence>
<dbReference type="NCBIfam" id="TIGR00418">
    <property type="entry name" value="thrS"/>
    <property type="match status" value="1"/>
</dbReference>
<evidence type="ECO:0000256" key="10">
    <source>
        <dbReference type="ARBA" id="ARBA00022917"/>
    </source>
</evidence>
<dbReference type="Gene3D" id="3.40.50.800">
    <property type="entry name" value="Anticodon-binding domain"/>
    <property type="match status" value="1"/>
</dbReference>
<sequence>MADVDHIRHSLAHLLATVALEYDPKAKLAIGPTIDNGFYYDILFSVPLGAEMLPKFEKKMRGLANRKLSFERIPVTPMEARERFVSQPFKIELIDELEKKGEDITLYKTGDFIDLCRGGHVESTSEIPADAFTLSHIAGAYWHGDEKNQMLTRIYGYAFKTKKELDEYVRQQEEAKTRDHRKLGVELDLFVFSDLIGGGLPLFTPRGTVIRDELDSFVWEFRRKHGYERVDIPHITKKDLYEKSGHWQKFAGELFRITTREKHEFAMKPMNCPHHTQIYARKAWSYRELPQRYASTTKVYRDEQSGEIAGLTRVRSITQDDAHVFCRASQIEGEFGAIWDIVETFYTAFGFKLSVRLSFHDPEHFEKYIGTKEIWHDAEAALRRIADKRSTSYTEALGEAAMYGPKIDFLAHDSLGRKHQVATIQLDMNMPERFDLVCTNEKGEKERVVMIHSAIMGSIERFMAVLIEHTAGNFPTWLSPMQVRVVPVGKDQHDAAGAAVETLRMAGIRAELDDSNETLGKKVRQAKIAKVPYFLIIGAKEAESNIVTVESRDHGKVGTMSPALFLARIKEEIKTRS</sequence>
<dbReference type="GO" id="GO:0046872">
    <property type="term" value="F:metal ion binding"/>
    <property type="evidence" value="ECO:0007669"/>
    <property type="project" value="UniProtKB-KW"/>
</dbReference>
<evidence type="ECO:0000313" key="16">
    <source>
        <dbReference type="Proteomes" id="UP000183206"/>
    </source>
</evidence>
<keyword evidence="6 13" id="KW-0547">Nucleotide-binding</keyword>
<evidence type="ECO:0000256" key="13">
    <source>
        <dbReference type="HAMAP-Rule" id="MF_00184"/>
    </source>
</evidence>
<comment type="catalytic activity">
    <reaction evidence="12 13">
        <text>tRNA(Thr) + L-threonine + ATP = L-threonyl-tRNA(Thr) + AMP + diphosphate + H(+)</text>
        <dbReference type="Rhea" id="RHEA:24624"/>
        <dbReference type="Rhea" id="RHEA-COMP:9670"/>
        <dbReference type="Rhea" id="RHEA-COMP:9704"/>
        <dbReference type="ChEBI" id="CHEBI:15378"/>
        <dbReference type="ChEBI" id="CHEBI:30616"/>
        <dbReference type="ChEBI" id="CHEBI:33019"/>
        <dbReference type="ChEBI" id="CHEBI:57926"/>
        <dbReference type="ChEBI" id="CHEBI:78442"/>
        <dbReference type="ChEBI" id="CHEBI:78534"/>
        <dbReference type="ChEBI" id="CHEBI:456215"/>
        <dbReference type="EC" id="6.1.1.3"/>
    </reaction>
</comment>
<dbReference type="PANTHER" id="PTHR11451:SF44">
    <property type="entry name" value="THREONINE--TRNA LIGASE, CHLOROPLASTIC_MITOCHONDRIAL 2"/>
    <property type="match status" value="1"/>
</dbReference>
<evidence type="ECO:0000256" key="6">
    <source>
        <dbReference type="ARBA" id="ARBA00022741"/>
    </source>
</evidence>
<dbReference type="PROSITE" id="PS50862">
    <property type="entry name" value="AA_TRNA_LIGASE_II"/>
    <property type="match status" value="1"/>
</dbReference>
<dbReference type="SUPFAM" id="SSF55186">
    <property type="entry name" value="ThrRS/AlaRS common domain"/>
    <property type="match status" value="1"/>
</dbReference>
<feature type="domain" description="Aminoacyl-transfer RNA synthetases class-II family profile" evidence="14">
    <location>
        <begin position="207"/>
        <end position="475"/>
    </location>
</feature>
<dbReference type="Pfam" id="PF07973">
    <property type="entry name" value="tRNA_SAD"/>
    <property type="match status" value="1"/>
</dbReference>
<dbReference type="SMART" id="SM00863">
    <property type="entry name" value="tRNA_SAD"/>
    <property type="match status" value="1"/>
</dbReference>
<proteinExistence type="inferred from homology"/>
<dbReference type="GO" id="GO:0004829">
    <property type="term" value="F:threonine-tRNA ligase activity"/>
    <property type="evidence" value="ECO:0007669"/>
    <property type="project" value="UniProtKB-UniRule"/>
</dbReference>
<feature type="binding site" evidence="13">
    <location>
        <position position="452"/>
    </location>
    <ligand>
        <name>Zn(2+)</name>
        <dbReference type="ChEBI" id="CHEBI:29105"/>
        <note>catalytic</note>
    </ligand>
</feature>
<dbReference type="HAMAP" id="MF_00184">
    <property type="entry name" value="Thr_tRNA_synth"/>
    <property type="match status" value="1"/>
</dbReference>
<keyword evidence="10 13" id="KW-0648">Protein biosynthesis</keyword>
<dbReference type="Proteomes" id="UP000183206">
    <property type="component" value="Unassembled WGS sequence"/>
</dbReference>
<reference evidence="15 16" key="1">
    <citation type="journal article" date="2016" name="Environ. Microbiol.">
        <title>Genomic resolution of a cold subsurface aquifer community provides metabolic insights for novel microbes adapted to high CO concentrations.</title>
        <authorList>
            <person name="Probst A.J."/>
            <person name="Castelle C.J."/>
            <person name="Singh A."/>
            <person name="Brown C.T."/>
            <person name="Anantharaman K."/>
            <person name="Sharon I."/>
            <person name="Hug L.A."/>
            <person name="Burstein D."/>
            <person name="Emerson J.B."/>
            <person name="Thomas B.C."/>
            <person name="Banfield J.F."/>
        </authorList>
    </citation>
    <scope>NUCLEOTIDE SEQUENCE [LARGE SCALE GENOMIC DNA]</scope>
    <source>
        <strain evidence="15">CG1_02_47_685</strain>
    </source>
</reference>
<dbReference type="Gene3D" id="3.30.930.10">
    <property type="entry name" value="Bira Bifunctional Protein, Domain 2"/>
    <property type="match status" value="1"/>
</dbReference>
<evidence type="ECO:0000259" key="14">
    <source>
        <dbReference type="PROSITE" id="PS50862"/>
    </source>
</evidence>
<dbReference type="CDD" id="cd00860">
    <property type="entry name" value="ThrRS_anticodon"/>
    <property type="match status" value="1"/>
</dbReference>
<dbReference type="FunFam" id="3.30.980.10:FF:000005">
    <property type="entry name" value="Threonyl-tRNA synthetase, mitochondrial"/>
    <property type="match status" value="1"/>
</dbReference>
<evidence type="ECO:0000256" key="8">
    <source>
        <dbReference type="ARBA" id="ARBA00022840"/>
    </source>
</evidence>
<dbReference type="InterPro" id="IPR006195">
    <property type="entry name" value="aa-tRNA-synth_II"/>
</dbReference>
<dbReference type="Gene3D" id="3.30.54.20">
    <property type="match status" value="1"/>
</dbReference>
<dbReference type="Pfam" id="PF03129">
    <property type="entry name" value="HGTP_anticodon"/>
    <property type="match status" value="1"/>
</dbReference>
<keyword evidence="5 13" id="KW-0479">Metal-binding</keyword>
<comment type="subunit">
    <text evidence="13">Homodimer.</text>
</comment>
<dbReference type="GO" id="GO:0000049">
    <property type="term" value="F:tRNA binding"/>
    <property type="evidence" value="ECO:0007669"/>
    <property type="project" value="UniProtKB-KW"/>
</dbReference>
<organism evidence="15 16">
    <name type="scientific">Candidatus Nomurabacteria bacterium CG1_02_47_685</name>
    <dbReference type="NCBI Taxonomy" id="1805282"/>
    <lineage>
        <taxon>Bacteria</taxon>
        <taxon>Candidatus Nomuraibacteriota</taxon>
    </lineage>
</organism>
<keyword evidence="4 13" id="KW-0436">Ligase</keyword>
<feature type="binding site" evidence="13">
    <location>
        <position position="323"/>
    </location>
    <ligand>
        <name>Zn(2+)</name>
        <dbReference type="ChEBI" id="CHEBI:29105"/>
        <note>catalytic</note>
    </ligand>
</feature>
<comment type="cofactor">
    <cofactor evidence="13">
        <name>Zn(2+)</name>
        <dbReference type="ChEBI" id="CHEBI:29105"/>
    </cofactor>
    <text evidence="13">Binds 1 zinc ion per subunit.</text>
</comment>
<comment type="caution">
    <text evidence="15">The sequence shown here is derived from an EMBL/GenBank/DDBJ whole genome shotgun (WGS) entry which is preliminary data.</text>
</comment>
<keyword evidence="3 13" id="KW-0820">tRNA-binding</keyword>
<evidence type="ECO:0000256" key="5">
    <source>
        <dbReference type="ARBA" id="ARBA00022723"/>
    </source>
</evidence>
<dbReference type="CDD" id="cd00771">
    <property type="entry name" value="ThrRS_core"/>
    <property type="match status" value="1"/>
</dbReference>
<comment type="caution">
    <text evidence="13">Lacks conserved residue(s) required for the propagation of feature annotation.</text>
</comment>
<dbReference type="FunFam" id="3.30.930.10:FF:000002">
    <property type="entry name" value="Threonine--tRNA ligase"/>
    <property type="match status" value="1"/>
</dbReference>
<evidence type="ECO:0000256" key="9">
    <source>
        <dbReference type="ARBA" id="ARBA00022884"/>
    </source>
</evidence>
<protein>
    <recommendedName>
        <fullName evidence="13">Threonine--tRNA ligase</fullName>
        <ecNumber evidence="13">6.1.1.3</ecNumber>
    </recommendedName>
    <alternativeName>
        <fullName evidence="13">Threonyl-tRNA synthetase</fullName>
        <shortName evidence="13">ThrRS</shortName>
    </alternativeName>
</protein>
<comment type="similarity">
    <text evidence="1 13">Belongs to the class-II aminoacyl-tRNA synthetase family.</text>
</comment>
<dbReference type="STRING" id="1805282.AUJ44_00070"/>
<dbReference type="SUPFAM" id="SSF55681">
    <property type="entry name" value="Class II aaRS and biotin synthetases"/>
    <property type="match status" value="1"/>
</dbReference>
<dbReference type="Pfam" id="PF00587">
    <property type="entry name" value="tRNA-synt_2b"/>
    <property type="match status" value="1"/>
</dbReference>
<evidence type="ECO:0000256" key="1">
    <source>
        <dbReference type="ARBA" id="ARBA00008226"/>
    </source>
</evidence>
<gene>
    <name evidence="13" type="primary">thrS</name>
    <name evidence="15" type="ORF">AUJ44_00070</name>
</gene>
<keyword evidence="2 13" id="KW-0963">Cytoplasm</keyword>
<feature type="binding site" evidence="13">
    <location>
        <position position="272"/>
    </location>
    <ligand>
        <name>Zn(2+)</name>
        <dbReference type="ChEBI" id="CHEBI:29105"/>
        <note>catalytic</note>
    </ligand>
</feature>
<dbReference type="InterPro" id="IPR045864">
    <property type="entry name" value="aa-tRNA-synth_II/BPL/LPL"/>
</dbReference>
<evidence type="ECO:0000313" key="15">
    <source>
        <dbReference type="EMBL" id="OIO33569.1"/>
    </source>
</evidence>
<dbReference type="InterPro" id="IPR047246">
    <property type="entry name" value="ThrRS_anticodon"/>
</dbReference>
<dbReference type="SUPFAM" id="SSF52954">
    <property type="entry name" value="Class II aaRS ABD-related"/>
    <property type="match status" value="1"/>
</dbReference>
<dbReference type="InterPro" id="IPR036621">
    <property type="entry name" value="Anticodon-bd_dom_sf"/>
</dbReference>
<keyword evidence="9 13" id="KW-0694">RNA-binding</keyword>
<dbReference type="EMBL" id="MNVO01000002">
    <property type="protein sequence ID" value="OIO33569.1"/>
    <property type="molecule type" value="Genomic_DNA"/>
</dbReference>
<dbReference type="AlphaFoldDB" id="A0A1J4VE73"/>
<keyword evidence="7 13" id="KW-0862">Zinc</keyword>
<dbReference type="PANTHER" id="PTHR11451">
    <property type="entry name" value="THREONINE-TRNA LIGASE"/>
    <property type="match status" value="1"/>
</dbReference>
<dbReference type="GO" id="GO:0006435">
    <property type="term" value="P:threonyl-tRNA aminoacylation"/>
    <property type="evidence" value="ECO:0007669"/>
    <property type="project" value="UniProtKB-UniRule"/>
</dbReference>
<keyword evidence="8 13" id="KW-0067">ATP-binding</keyword>
<evidence type="ECO:0000256" key="12">
    <source>
        <dbReference type="ARBA" id="ARBA00049515"/>
    </source>
</evidence>
<dbReference type="InterPro" id="IPR004154">
    <property type="entry name" value="Anticodon-bd"/>
</dbReference>
<name>A0A1J4VE73_9BACT</name>
<dbReference type="GO" id="GO:0005524">
    <property type="term" value="F:ATP binding"/>
    <property type="evidence" value="ECO:0007669"/>
    <property type="project" value="UniProtKB-UniRule"/>
</dbReference>
<keyword evidence="11 13" id="KW-0030">Aminoacyl-tRNA synthetase</keyword>
<dbReference type="Gene3D" id="3.30.980.10">
    <property type="entry name" value="Threonyl-trna Synthetase, Chain A, domain 2"/>
    <property type="match status" value="1"/>
</dbReference>
<dbReference type="InterPro" id="IPR018163">
    <property type="entry name" value="Thr/Ala-tRNA-synth_IIc_edit"/>
</dbReference>
<comment type="subcellular location">
    <subcellularLocation>
        <location evidence="13">Cytoplasm</location>
    </subcellularLocation>
</comment>